<evidence type="ECO:0000256" key="2">
    <source>
        <dbReference type="SAM" id="SignalP"/>
    </source>
</evidence>
<dbReference type="EMBL" id="JAQQXT010000007">
    <property type="protein sequence ID" value="MDC8772612.1"/>
    <property type="molecule type" value="Genomic_DNA"/>
</dbReference>
<dbReference type="PANTHER" id="PTHR45648">
    <property type="entry name" value="GDSL LIPASE/ACYLHYDROLASE FAMILY PROTEIN (AFU_ORTHOLOGUE AFUA_4G14700)"/>
    <property type="match status" value="1"/>
</dbReference>
<organism evidence="4 5">
    <name type="scientific">Roseateles albus</name>
    <dbReference type="NCBI Taxonomy" id="2987525"/>
    <lineage>
        <taxon>Bacteria</taxon>
        <taxon>Pseudomonadati</taxon>
        <taxon>Pseudomonadota</taxon>
        <taxon>Betaproteobacteria</taxon>
        <taxon>Burkholderiales</taxon>
        <taxon>Sphaerotilaceae</taxon>
        <taxon>Roseateles</taxon>
    </lineage>
</organism>
<dbReference type="InterPro" id="IPR001087">
    <property type="entry name" value="GDSL"/>
</dbReference>
<dbReference type="InterPro" id="IPR036514">
    <property type="entry name" value="SGNH_hydro_sf"/>
</dbReference>
<dbReference type="PANTHER" id="PTHR45648:SF22">
    <property type="entry name" value="GDSL LIPASE_ACYLHYDROLASE FAMILY PROTEIN (AFU_ORTHOLOGUE AFUA_4G14700)"/>
    <property type="match status" value="1"/>
</dbReference>
<dbReference type="InterPro" id="IPR013424">
    <property type="entry name" value="Ice-binding_C"/>
</dbReference>
<dbReference type="GO" id="GO:0016787">
    <property type="term" value="F:hydrolase activity"/>
    <property type="evidence" value="ECO:0007669"/>
    <property type="project" value="UniProtKB-KW"/>
</dbReference>
<evidence type="ECO:0000313" key="5">
    <source>
        <dbReference type="Proteomes" id="UP001221189"/>
    </source>
</evidence>
<name>A0ABT5KFA6_9BURK</name>
<feature type="signal peptide" evidence="2">
    <location>
        <begin position="1"/>
        <end position="28"/>
    </location>
</feature>
<evidence type="ECO:0000259" key="3">
    <source>
        <dbReference type="Pfam" id="PF07589"/>
    </source>
</evidence>
<reference evidence="4 5" key="1">
    <citation type="submission" date="2022-10" db="EMBL/GenBank/DDBJ databases">
        <title>Paucibacter sp. hw1 Genome sequencing.</title>
        <authorList>
            <person name="Park S."/>
        </authorList>
    </citation>
    <scope>NUCLEOTIDE SEQUENCE [LARGE SCALE GENOMIC DNA]</scope>
    <source>
        <strain evidence="5">hw1</strain>
    </source>
</reference>
<accession>A0ABT5KFA6</accession>
<proteinExistence type="predicted"/>
<dbReference type="Gene3D" id="3.40.50.1110">
    <property type="entry name" value="SGNH hydrolase"/>
    <property type="match status" value="1"/>
</dbReference>
<dbReference type="RefSeq" id="WP_273600794.1">
    <property type="nucleotide sequence ID" value="NZ_JAQQXT010000007.1"/>
</dbReference>
<evidence type="ECO:0000256" key="1">
    <source>
        <dbReference type="ARBA" id="ARBA00022801"/>
    </source>
</evidence>
<sequence length="321" mass="33320">MQHSILARATAALLLAGGMTMAALPAHALSYSKVVAFGDSLSDNGNFLLATGGALPQAPYYNGRFSNGQVAVEYLAQGLGVALNDYAYGGAETGLLNGAAVAAGIPGPLQNTGVLSQVGAFKAGLGGASADANALYFLWAGANDFEYQGFTAAVAQTAINNLSTGVQTLYGLGARNFLLPGLADMGFTPRGLNSSISPWLHQFSLDFNLGLNKALDQLRLQPGVHISYFDTVASQHALIDNPGSFGLSNVTDACFSGFVGKPGTTCTDPKSYMYWDAIHPSTMTHQILGQQMAAAVPEPQTLLLMAVGLLALLTIGRKNRG</sequence>
<evidence type="ECO:0000313" key="4">
    <source>
        <dbReference type="EMBL" id="MDC8772612.1"/>
    </source>
</evidence>
<dbReference type="Pfam" id="PF00657">
    <property type="entry name" value="Lipase_GDSL"/>
    <property type="match status" value="1"/>
</dbReference>
<dbReference type="InterPro" id="IPR051058">
    <property type="entry name" value="GDSL_Est/Lipase"/>
</dbReference>
<dbReference type="SUPFAM" id="SSF52266">
    <property type="entry name" value="SGNH hydrolase"/>
    <property type="match status" value="1"/>
</dbReference>
<dbReference type="NCBIfam" id="TIGR02595">
    <property type="entry name" value="PEP_CTERM"/>
    <property type="match status" value="1"/>
</dbReference>
<keyword evidence="2" id="KW-0732">Signal</keyword>
<dbReference type="Pfam" id="PF07589">
    <property type="entry name" value="PEP-CTERM"/>
    <property type="match status" value="1"/>
</dbReference>
<keyword evidence="5" id="KW-1185">Reference proteome</keyword>
<feature type="domain" description="Ice-binding protein C-terminal" evidence="3">
    <location>
        <begin position="295"/>
        <end position="313"/>
    </location>
</feature>
<protein>
    <submittedName>
        <fullName evidence="4">SGNH/GDSL hydrolase family protein</fullName>
    </submittedName>
</protein>
<keyword evidence="1 4" id="KW-0378">Hydrolase</keyword>
<comment type="caution">
    <text evidence="4">The sequence shown here is derived from an EMBL/GenBank/DDBJ whole genome shotgun (WGS) entry which is preliminary data.</text>
</comment>
<gene>
    <name evidence="4" type="ORF">PRZ03_13595</name>
</gene>
<feature type="chain" id="PRO_5045174723" evidence="2">
    <location>
        <begin position="29"/>
        <end position="321"/>
    </location>
</feature>
<dbReference type="CDD" id="cd01846">
    <property type="entry name" value="fatty_acyltransferase_like"/>
    <property type="match status" value="1"/>
</dbReference>
<dbReference type="Proteomes" id="UP001221189">
    <property type="component" value="Unassembled WGS sequence"/>
</dbReference>